<name>A0A9N9GYM3_9GLOM</name>
<dbReference type="AlphaFoldDB" id="A0A9N9GYM3"/>
<keyword evidence="3" id="KW-1185">Reference proteome</keyword>
<dbReference type="OrthoDB" id="10250130at2759"/>
<protein>
    <submittedName>
        <fullName evidence="2">6001_t:CDS:1</fullName>
    </submittedName>
</protein>
<comment type="caution">
    <text evidence="2">The sequence shown here is derived from an EMBL/GenBank/DDBJ whole genome shotgun (WGS) entry which is preliminary data.</text>
</comment>
<organism evidence="2 3">
    <name type="scientific">Acaulospora morrowiae</name>
    <dbReference type="NCBI Taxonomy" id="94023"/>
    <lineage>
        <taxon>Eukaryota</taxon>
        <taxon>Fungi</taxon>
        <taxon>Fungi incertae sedis</taxon>
        <taxon>Mucoromycota</taxon>
        <taxon>Glomeromycotina</taxon>
        <taxon>Glomeromycetes</taxon>
        <taxon>Diversisporales</taxon>
        <taxon>Acaulosporaceae</taxon>
        <taxon>Acaulospora</taxon>
    </lineage>
</organism>
<dbReference type="InterPro" id="IPR011333">
    <property type="entry name" value="SKP1/BTB/POZ_sf"/>
</dbReference>
<dbReference type="Proteomes" id="UP000789342">
    <property type="component" value="Unassembled WGS sequence"/>
</dbReference>
<evidence type="ECO:0000313" key="2">
    <source>
        <dbReference type="EMBL" id="CAG8636066.1"/>
    </source>
</evidence>
<dbReference type="PROSITE" id="PS50097">
    <property type="entry name" value="BTB"/>
    <property type="match status" value="1"/>
</dbReference>
<evidence type="ECO:0000313" key="3">
    <source>
        <dbReference type="Proteomes" id="UP000789342"/>
    </source>
</evidence>
<accession>A0A9N9GYM3</accession>
<proteinExistence type="predicted"/>
<evidence type="ECO:0000259" key="1">
    <source>
        <dbReference type="PROSITE" id="PS50097"/>
    </source>
</evidence>
<dbReference type="SUPFAM" id="SSF54695">
    <property type="entry name" value="POZ domain"/>
    <property type="match status" value="1"/>
</dbReference>
<dbReference type="Gene3D" id="3.30.710.10">
    <property type="entry name" value="Potassium Channel Kv1.1, Chain A"/>
    <property type="match status" value="1"/>
</dbReference>
<dbReference type="Pfam" id="PF00651">
    <property type="entry name" value="BTB"/>
    <property type="match status" value="1"/>
</dbReference>
<feature type="domain" description="BTB" evidence="1">
    <location>
        <begin position="65"/>
        <end position="128"/>
    </location>
</feature>
<reference evidence="2" key="1">
    <citation type="submission" date="2021-06" db="EMBL/GenBank/DDBJ databases">
        <authorList>
            <person name="Kallberg Y."/>
            <person name="Tangrot J."/>
            <person name="Rosling A."/>
        </authorList>
    </citation>
    <scope>NUCLEOTIDE SEQUENCE</scope>
    <source>
        <strain evidence="2">CL551</strain>
    </source>
</reference>
<dbReference type="EMBL" id="CAJVPV010008904">
    <property type="protein sequence ID" value="CAG8636066.1"/>
    <property type="molecule type" value="Genomic_DNA"/>
</dbReference>
<gene>
    <name evidence="2" type="ORF">AMORRO_LOCUS9309</name>
</gene>
<sequence length="174" mass="19806">MATTATLVQEHIPELKVICLDHPTTSATSSSASSLPSMIREIPINYILEKLHRLGPQYLNDKSTAYAELHIDGCPKSYYVHREYLTLQSNFFNVIFNNGDISNGDVITISLPASELFDPILEYFYDGDAEKFYDSLNEHNYERVWRNVEYLGMGDEARAVCLAYFQNEIGGQHE</sequence>
<dbReference type="InterPro" id="IPR000210">
    <property type="entry name" value="BTB/POZ_dom"/>
</dbReference>